<name>A0A9N9P6J9_9GLOM</name>
<gene>
    <name evidence="2" type="ORF">CPELLU_LOCUS17053</name>
</gene>
<proteinExistence type="predicted"/>
<feature type="non-terminal residue" evidence="2">
    <location>
        <position position="184"/>
    </location>
</feature>
<keyword evidence="1" id="KW-0175">Coiled coil</keyword>
<feature type="coiled-coil region" evidence="1">
    <location>
        <begin position="97"/>
        <end position="124"/>
    </location>
</feature>
<protein>
    <submittedName>
        <fullName evidence="2">3337_t:CDS:1</fullName>
    </submittedName>
</protein>
<dbReference type="Proteomes" id="UP000789759">
    <property type="component" value="Unassembled WGS sequence"/>
</dbReference>
<dbReference type="EMBL" id="CAJVQA010027398">
    <property type="protein sequence ID" value="CAG8791711.1"/>
    <property type="molecule type" value="Genomic_DNA"/>
</dbReference>
<accession>A0A9N9P6J9</accession>
<evidence type="ECO:0000313" key="2">
    <source>
        <dbReference type="EMBL" id="CAG8791711.1"/>
    </source>
</evidence>
<dbReference type="OrthoDB" id="2488405at2759"/>
<comment type="caution">
    <text evidence="2">The sequence shown here is derived from an EMBL/GenBank/DDBJ whole genome shotgun (WGS) entry which is preliminary data.</text>
</comment>
<evidence type="ECO:0000313" key="3">
    <source>
        <dbReference type="Proteomes" id="UP000789759"/>
    </source>
</evidence>
<organism evidence="2 3">
    <name type="scientific">Cetraspora pellucida</name>
    <dbReference type="NCBI Taxonomy" id="1433469"/>
    <lineage>
        <taxon>Eukaryota</taxon>
        <taxon>Fungi</taxon>
        <taxon>Fungi incertae sedis</taxon>
        <taxon>Mucoromycota</taxon>
        <taxon>Glomeromycotina</taxon>
        <taxon>Glomeromycetes</taxon>
        <taxon>Diversisporales</taxon>
        <taxon>Gigasporaceae</taxon>
        <taxon>Cetraspora</taxon>
    </lineage>
</organism>
<dbReference type="AlphaFoldDB" id="A0A9N9P6J9"/>
<reference evidence="2" key="1">
    <citation type="submission" date="2021-06" db="EMBL/GenBank/DDBJ databases">
        <authorList>
            <person name="Kallberg Y."/>
            <person name="Tangrot J."/>
            <person name="Rosling A."/>
        </authorList>
    </citation>
    <scope>NUCLEOTIDE SEQUENCE</scope>
    <source>
        <strain evidence="2">FL966</strain>
    </source>
</reference>
<sequence>MSTLSSRNNQQNIYENLPSSYDESQASAGIPIVKQIEMIIEEIIAFSDTFNKQKKHHINEISLYQTTFEKQNQEIKENHANEISLYRELINIKTNAITTLMSTIENYKKEVKRIEEIRKNHEYEYSERLKEKDKILKHKKEIYKHEKEKRERIYKCEIDLMQQTINHLEQTIRDLQTQLRNYEN</sequence>
<evidence type="ECO:0000256" key="1">
    <source>
        <dbReference type="SAM" id="Coils"/>
    </source>
</evidence>
<keyword evidence="3" id="KW-1185">Reference proteome</keyword>